<evidence type="ECO:0000256" key="6">
    <source>
        <dbReference type="ARBA" id="ARBA00023002"/>
    </source>
</evidence>
<reference evidence="11 12" key="1">
    <citation type="submission" date="2024-01" db="EMBL/GenBank/DDBJ databases">
        <authorList>
            <person name="Waweru B."/>
        </authorList>
    </citation>
    <scope>NUCLEOTIDE SEQUENCE [LARGE SCALE GENOMIC DNA]</scope>
</reference>
<evidence type="ECO:0000256" key="4">
    <source>
        <dbReference type="ARBA" id="ARBA00022617"/>
    </source>
</evidence>
<dbReference type="PANTHER" id="PTHR47943:SF8">
    <property type="entry name" value="CYTOCHROME P450"/>
    <property type="match status" value="1"/>
</dbReference>
<dbReference type="InterPro" id="IPR001128">
    <property type="entry name" value="Cyt_P450"/>
</dbReference>
<dbReference type="GO" id="GO:0005506">
    <property type="term" value="F:iron ion binding"/>
    <property type="evidence" value="ECO:0007669"/>
    <property type="project" value="InterPro"/>
</dbReference>
<keyword evidence="12" id="KW-1185">Reference proteome</keyword>
<keyword evidence="4 10" id="KW-0349">Heme</keyword>
<evidence type="ECO:0000256" key="2">
    <source>
        <dbReference type="ARBA" id="ARBA00004370"/>
    </source>
</evidence>
<dbReference type="InterPro" id="IPR036396">
    <property type="entry name" value="Cyt_P450_sf"/>
</dbReference>
<organism evidence="11 12">
    <name type="scientific">Dovyalis caffra</name>
    <dbReference type="NCBI Taxonomy" id="77055"/>
    <lineage>
        <taxon>Eukaryota</taxon>
        <taxon>Viridiplantae</taxon>
        <taxon>Streptophyta</taxon>
        <taxon>Embryophyta</taxon>
        <taxon>Tracheophyta</taxon>
        <taxon>Spermatophyta</taxon>
        <taxon>Magnoliopsida</taxon>
        <taxon>eudicotyledons</taxon>
        <taxon>Gunneridae</taxon>
        <taxon>Pentapetalae</taxon>
        <taxon>rosids</taxon>
        <taxon>fabids</taxon>
        <taxon>Malpighiales</taxon>
        <taxon>Salicaceae</taxon>
        <taxon>Flacourtieae</taxon>
        <taxon>Dovyalis</taxon>
    </lineage>
</organism>
<keyword evidence="9" id="KW-0472">Membrane</keyword>
<evidence type="ECO:0000313" key="11">
    <source>
        <dbReference type="EMBL" id="CAK7330757.1"/>
    </source>
</evidence>
<dbReference type="InterPro" id="IPR017972">
    <property type="entry name" value="Cyt_P450_CS"/>
</dbReference>
<evidence type="ECO:0000256" key="9">
    <source>
        <dbReference type="ARBA" id="ARBA00023136"/>
    </source>
</evidence>
<evidence type="ECO:0000256" key="10">
    <source>
        <dbReference type="RuleBase" id="RU000461"/>
    </source>
</evidence>
<dbReference type="Pfam" id="PF00067">
    <property type="entry name" value="p450"/>
    <property type="match status" value="2"/>
</dbReference>
<dbReference type="GO" id="GO:0016020">
    <property type="term" value="C:membrane"/>
    <property type="evidence" value="ECO:0007669"/>
    <property type="project" value="UniProtKB-SubCell"/>
</dbReference>
<accession>A0AAV1RAE5</accession>
<evidence type="ECO:0000256" key="3">
    <source>
        <dbReference type="ARBA" id="ARBA00010617"/>
    </source>
</evidence>
<proteinExistence type="inferred from homology"/>
<evidence type="ECO:0000256" key="7">
    <source>
        <dbReference type="ARBA" id="ARBA00023004"/>
    </source>
</evidence>
<dbReference type="Proteomes" id="UP001314170">
    <property type="component" value="Unassembled WGS sequence"/>
</dbReference>
<keyword evidence="7 10" id="KW-0408">Iron</keyword>
<dbReference type="Gene3D" id="1.10.630.10">
    <property type="entry name" value="Cytochrome P450"/>
    <property type="match status" value="2"/>
</dbReference>
<sequence length="266" mass="29924">MKKLCVTELLGPRQLERSSGVRSQEILRFMNKLLEKASQNEVVDLGAELAKLTNNVTCRMVMSTTCSEEDGEAEKCRELVKESFELAAKLCFGEVLGPLKSLGFWLYGKQAMNLTNRYDELFERILKEHENSGSREAWKNEQVDLVDVLLHVYQDEKVEVKITKTQIKAFLLELDNMDRDQCESTVQNFGFVPFGGGRKGCPGTMVAYNLIYTVIAAMVQCFDWEVKGQVAEAKVNVEAGSGMSMGMAHPLLCLLVVYFNPLTAKR</sequence>
<evidence type="ECO:0008006" key="13">
    <source>
        <dbReference type="Google" id="ProtNLM"/>
    </source>
</evidence>
<dbReference type="GO" id="GO:0016705">
    <property type="term" value="F:oxidoreductase activity, acting on paired donors, with incorporation or reduction of molecular oxygen"/>
    <property type="evidence" value="ECO:0007669"/>
    <property type="project" value="InterPro"/>
</dbReference>
<name>A0AAV1RAE5_9ROSI</name>
<comment type="similarity">
    <text evidence="3 10">Belongs to the cytochrome P450 family.</text>
</comment>
<dbReference type="EMBL" id="CAWUPB010000913">
    <property type="protein sequence ID" value="CAK7330757.1"/>
    <property type="molecule type" value="Genomic_DNA"/>
</dbReference>
<gene>
    <name evidence="11" type="ORF">DCAF_LOCUS8121</name>
</gene>
<keyword evidence="5 10" id="KW-0479">Metal-binding</keyword>
<evidence type="ECO:0000256" key="8">
    <source>
        <dbReference type="ARBA" id="ARBA00023033"/>
    </source>
</evidence>
<dbReference type="PROSITE" id="PS00086">
    <property type="entry name" value="CYTOCHROME_P450"/>
    <property type="match status" value="1"/>
</dbReference>
<evidence type="ECO:0000313" key="12">
    <source>
        <dbReference type="Proteomes" id="UP001314170"/>
    </source>
</evidence>
<comment type="subcellular location">
    <subcellularLocation>
        <location evidence="2">Membrane</location>
    </subcellularLocation>
</comment>
<keyword evidence="6 10" id="KW-0560">Oxidoreductase</keyword>
<dbReference type="GO" id="GO:0004497">
    <property type="term" value="F:monooxygenase activity"/>
    <property type="evidence" value="ECO:0007669"/>
    <property type="project" value="UniProtKB-KW"/>
</dbReference>
<dbReference type="PANTHER" id="PTHR47943">
    <property type="entry name" value="CYTOCHROME P450 93A3-LIKE"/>
    <property type="match status" value="1"/>
</dbReference>
<dbReference type="GO" id="GO:0020037">
    <property type="term" value="F:heme binding"/>
    <property type="evidence" value="ECO:0007669"/>
    <property type="project" value="InterPro"/>
</dbReference>
<protein>
    <recommendedName>
        <fullName evidence="13">Cytochrome P450</fullName>
    </recommendedName>
</protein>
<comment type="caution">
    <text evidence="11">The sequence shown here is derived from an EMBL/GenBank/DDBJ whole genome shotgun (WGS) entry which is preliminary data.</text>
</comment>
<dbReference type="AlphaFoldDB" id="A0AAV1RAE5"/>
<dbReference type="SUPFAM" id="SSF48264">
    <property type="entry name" value="Cytochrome P450"/>
    <property type="match status" value="1"/>
</dbReference>
<evidence type="ECO:0000256" key="1">
    <source>
        <dbReference type="ARBA" id="ARBA00001971"/>
    </source>
</evidence>
<evidence type="ECO:0000256" key="5">
    <source>
        <dbReference type="ARBA" id="ARBA00022723"/>
    </source>
</evidence>
<comment type="cofactor">
    <cofactor evidence="1">
        <name>heme</name>
        <dbReference type="ChEBI" id="CHEBI:30413"/>
    </cofactor>
</comment>
<keyword evidence="8 10" id="KW-0503">Monooxygenase</keyword>